<evidence type="ECO:0000313" key="1">
    <source>
        <dbReference type="EMBL" id="TQN32693.1"/>
    </source>
</evidence>
<reference evidence="1 2" key="1">
    <citation type="submission" date="2019-06" db="EMBL/GenBank/DDBJ databases">
        <title>Sequencing the genomes of 1000 actinobacteria strains.</title>
        <authorList>
            <person name="Klenk H.-P."/>
        </authorList>
    </citation>
    <scope>NUCLEOTIDE SEQUENCE [LARGE SCALE GENOMIC DNA]</scope>
    <source>
        <strain evidence="1 2">DSM 45015</strain>
    </source>
</reference>
<evidence type="ECO:0000313" key="2">
    <source>
        <dbReference type="Proteomes" id="UP000317422"/>
    </source>
</evidence>
<proteinExistence type="predicted"/>
<comment type="caution">
    <text evidence="1">The sequence shown here is derived from an EMBL/GenBank/DDBJ whole genome shotgun (WGS) entry which is preliminary data.</text>
</comment>
<dbReference type="OrthoDB" id="5291250at2"/>
<organism evidence="1 2">
    <name type="scientific">Haloactinospora alba</name>
    <dbReference type="NCBI Taxonomy" id="405555"/>
    <lineage>
        <taxon>Bacteria</taxon>
        <taxon>Bacillati</taxon>
        <taxon>Actinomycetota</taxon>
        <taxon>Actinomycetes</taxon>
        <taxon>Streptosporangiales</taxon>
        <taxon>Nocardiopsidaceae</taxon>
        <taxon>Haloactinospora</taxon>
    </lineage>
</organism>
<sequence>MPNPAYIDIHALQTLPYSNLNRDDLGSPKTLVFGGAERTRVSSQSWKREVRRHVETRLGDPAVRTRRLVAAVAERLHTSGWSEENALEAGKQVVRSAGKDISLEPAKKNHKGETLPPDTSVLLYLPSDAIAQLAELAAEHADAIAAQTGKKQPKAVLPTERIVAILNSRNASVRLFGRMLAELPETELDGAVQFAHAFTVHPTNIDVDFFTAVDDLLKDDDRGSGHMNEGMFSAGTFYRYANLNLTQLVDNSGGDTHEAARLAAEFLRAFVNTVPSGKQTATAAVTVPDLVHVAVRSDRPVSYATAFEEPVAGTHGHLATARDRLEAYAGELASVWWPDAILYQGHAGLGLDKDLPSLGANTGSYAALIEQAVQQAAPAGADEAAQ</sequence>
<gene>
    <name evidence="1" type="ORF">FHX37_2671</name>
</gene>
<dbReference type="AlphaFoldDB" id="A0A543NLH0"/>
<accession>A0A543NLH0</accession>
<dbReference type="NCBIfam" id="TIGR01869">
    <property type="entry name" value="casC_Cse4"/>
    <property type="match status" value="1"/>
</dbReference>
<dbReference type="Proteomes" id="UP000317422">
    <property type="component" value="Unassembled WGS sequence"/>
</dbReference>
<keyword evidence="2" id="KW-1185">Reference proteome</keyword>
<dbReference type="Pfam" id="PF09344">
    <property type="entry name" value="Cas_CT1975"/>
    <property type="match status" value="1"/>
</dbReference>
<dbReference type="InterPro" id="IPR010148">
    <property type="entry name" value="CRISPR-assoc_prot_CT1975"/>
</dbReference>
<name>A0A543NLH0_9ACTN</name>
<protein>
    <submittedName>
        <fullName evidence="1">CRISPR-associated Cse4 family protein</fullName>
    </submittedName>
</protein>
<dbReference type="EMBL" id="VFQC01000001">
    <property type="protein sequence ID" value="TQN32693.1"/>
    <property type="molecule type" value="Genomic_DNA"/>
</dbReference>
<dbReference type="RefSeq" id="WP_141924156.1">
    <property type="nucleotide sequence ID" value="NZ_VFQC01000001.1"/>
</dbReference>